<keyword evidence="4" id="KW-0645">Protease</keyword>
<dbReference type="GO" id="GO:0016579">
    <property type="term" value="P:protein deubiquitination"/>
    <property type="evidence" value="ECO:0007669"/>
    <property type="project" value="InterPro"/>
</dbReference>
<evidence type="ECO:0000256" key="3">
    <source>
        <dbReference type="ARBA" id="ARBA00012759"/>
    </source>
</evidence>
<evidence type="ECO:0000256" key="6">
    <source>
        <dbReference type="ARBA" id="ARBA00022801"/>
    </source>
</evidence>
<keyword evidence="9" id="KW-0812">Transmembrane</keyword>
<protein>
    <recommendedName>
        <fullName evidence="3">ubiquitinyl hydrolase 1</fullName>
        <ecNumber evidence="3">3.4.19.12</ecNumber>
    </recommendedName>
</protein>
<accession>A0AAE0N7L4</accession>
<dbReference type="Pfam" id="PF00443">
    <property type="entry name" value="UCH"/>
    <property type="match status" value="1"/>
</dbReference>
<comment type="caution">
    <text evidence="11">The sequence shown here is derived from an EMBL/GenBank/DDBJ whole genome shotgun (WGS) entry which is preliminary data.</text>
</comment>
<dbReference type="InterPro" id="IPR018200">
    <property type="entry name" value="USP_CS"/>
</dbReference>
<keyword evidence="9" id="KW-0472">Membrane</keyword>
<dbReference type="InterPro" id="IPR001394">
    <property type="entry name" value="Peptidase_C19_UCH"/>
</dbReference>
<dbReference type="EC" id="3.4.19.12" evidence="3"/>
<feature type="compositionally biased region" description="Basic and acidic residues" evidence="8">
    <location>
        <begin position="571"/>
        <end position="591"/>
    </location>
</feature>
<organism evidence="11 12">
    <name type="scientific">Lasiosphaeria ovina</name>
    <dbReference type="NCBI Taxonomy" id="92902"/>
    <lineage>
        <taxon>Eukaryota</taxon>
        <taxon>Fungi</taxon>
        <taxon>Dikarya</taxon>
        <taxon>Ascomycota</taxon>
        <taxon>Pezizomycotina</taxon>
        <taxon>Sordariomycetes</taxon>
        <taxon>Sordariomycetidae</taxon>
        <taxon>Sordariales</taxon>
        <taxon>Lasiosphaeriaceae</taxon>
        <taxon>Lasiosphaeria</taxon>
    </lineage>
</organism>
<feature type="region of interest" description="Disordered" evidence="8">
    <location>
        <begin position="539"/>
        <end position="616"/>
    </location>
</feature>
<evidence type="ECO:0000256" key="2">
    <source>
        <dbReference type="ARBA" id="ARBA00009085"/>
    </source>
</evidence>
<feature type="transmembrane region" description="Helical" evidence="9">
    <location>
        <begin position="36"/>
        <end position="54"/>
    </location>
</feature>
<comment type="similarity">
    <text evidence="2">Belongs to the peptidase C19 family.</text>
</comment>
<dbReference type="GO" id="GO:0005634">
    <property type="term" value="C:nucleus"/>
    <property type="evidence" value="ECO:0007669"/>
    <property type="project" value="TreeGrafter"/>
</dbReference>
<keyword evidence="12" id="KW-1185">Reference proteome</keyword>
<dbReference type="InterPro" id="IPR050164">
    <property type="entry name" value="Peptidase_C19"/>
</dbReference>
<reference evidence="11" key="1">
    <citation type="journal article" date="2023" name="Mol. Phylogenet. Evol.">
        <title>Genome-scale phylogeny and comparative genomics of the fungal order Sordariales.</title>
        <authorList>
            <person name="Hensen N."/>
            <person name="Bonometti L."/>
            <person name="Westerberg I."/>
            <person name="Brannstrom I.O."/>
            <person name="Guillou S."/>
            <person name="Cros-Aarteil S."/>
            <person name="Calhoun S."/>
            <person name="Haridas S."/>
            <person name="Kuo A."/>
            <person name="Mondo S."/>
            <person name="Pangilinan J."/>
            <person name="Riley R."/>
            <person name="LaButti K."/>
            <person name="Andreopoulos B."/>
            <person name="Lipzen A."/>
            <person name="Chen C."/>
            <person name="Yan M."/>
            <person name="Daum C."/>
            <person name="Ng V."/>
            <person name="Clum A."/>
            <person name="Steindorff A."/>
            <person name="Ohm R.A."/>
            <person name="Martin F."/>
            <person name="Silar P."/>
            <person name="Natvig D.O."/>
            <person name="Lalanne C."/>
            <person name="Gautier V."/>
            <person name="Ament-Velasquez S.L."/>
            <person name="Kruys A."/>
            <person name="Hutchinson M.I."/>
            <person name="Powell A.J."/>
            <person name="Barry K."/>
            <person name="Miller A.N."/>
            <person name="Grigoriev I.V."/>
            <person name="Debuchy R."/>
            <person name="Gladieux P."/>
            <person name="Hiltunen Thoren M."/>
            <person name="Johannesson H."/>
        </authorList>
    </citation>
    <scope>NUCLEOTIDE SEQUENCE</scope>
    <source>
        <strain evidence="11">CBS 958.72</strain>
    </source>
</reference>
<evidence type="ECO:0000256" key="9">
    <source>
        <dbReference type="SAM" id="Phobius"/>
    </source>
</evidence>
<dbReference type="PROSITE" id="PS50235">
    <property type="entry name" value="USP_3"/>
    <property type="match status" value="1"/>
</dbReference>
<sequence>MNSDTRRILRQYDSYANPDLYQYYGQGQAQLLWNRATSPAVIVPIIILALTLLLQHRGLPRAPGYLWDRLVAITPSRLLFAIDRWLNPPLFPLPMLQTQSRTHATKSEVLRRVLGLDKPGGIISSVSRVGRMGINGLSGTALGTKTATDQPAGLGNYDNSCYQNSILQSLAALKSFPAYLSALTDGESSERPPTGTVDALRDLIADLTNASNNGRTLWTPGALKNMSSWQQQDAQEYFSKLLDNIDKEIAKVAGARYKPPGLEQDWAKDDASSSQHSDDSGYHSQSSHSRAGFEPRSIRNPLVGLVAQRVACVTCGYCEGLSMIPFNCLTLNLGVSYTEHNLYEILDSYTKVEPIQGVECAKCTLLKRLHLLKTLLQRNRDAGKADEDLPGVNERVAAVEEALEDDAFDEDTLRNKCKVPARQMSTSTKTKQAVIARPPQSLVVHMNRSVFDETSGRMSKNMSAVRFPMTLDLGPWCLGSADKLTEQSDAMWLLEPTLSMVAGTRHRSKISGPIYELRAVITHYGRHENGHYVCYRRHPQSSETVKREPVDGEAAGDAEQPPRLASDDDAADKGDLVHDEKMQAQEPKEPAINDAEDATAPDPEEPAPETEGESQWWRLSDQTVTKVHESTVLAQGGVFMLFYDCIDPASVQTSSLDDYGDASQQSQDDNIDSLASEATITSLHQDLPEECPNAATEGLAEVLAAAVSIPLPPDEADFDQDIAID</sequence>
<evidence type="ECO:0000256" key="1">
    <source>
        <dbReference type="ARBA" id="ARBA00000707"/>
    </source>
</evidence>
<dbReference type="SUPFAM" id="SSF54001">
    <property type="entry name" value="Cysteine proteinases"/>
    <property type="match status" value="1"/>
</dbReference>
<evidence type="ECO:0000256" key="5">
    <source>
        <dbReference type="ARBA" id="ARBA00022786"/>
    </source>
</evidence>
<reference evidence="11" key="2">
    <citation type="submission" date="2023-06" db="EMBL/GenBank/DDBJ databases">
        <authorList>
            <consortium name="Lawrence Berkeley National Laboratory"/>
            <person name="Haridas S."/>
            <person name="Hensen N."/>
            <person name="Bonometti L."/>
            <person name="Westerberg I."/>
            <person name="Brannstrom I.O."/>
            <person name="Guillou S."/>
            <person name="Cros-Aarteil S."/>
            <person name="Calhoun S."/>
            <person name="Kuo A."/>
            <person name="Mondo S."/>
            <person name="Pangilinan J."/>
            <person name="Riley R."/>
            <person name="Labutti K."/>
            <person name="Andreopoulos B."/>
            <person name="Lipzen A."/>
            <person name="Chen C."/>
            <person name="Yanf M."/>
            <person name="Daum C."/>
            <person name="Ng V."/>
            <person name="Clum A."/>
            <person name="Steindorff A."/>
            <person name="Ohm R."/>
            <person name="Martin F."/>
            <person name="Silar P."/>
            <person name="Natvig D."/>
            <person name="Lalanne C."/>
            <person name="Gautier V."/>
            <person name="Ament-Velasquez S.L."/>
            <person name="Kruys A."/>
            <person name="Hutchinson M.I."/>
            <person name="Powell A.J."/>
            <person name="Barry K."/>
            <person name="Miller A.N."/>
            <person name="Grigoriev I.V."/>
            <person name="Debuchy R."/>
            <person name="Gladieux P."/>
            <person name="Thoren M.H."/>
            <person name="Johannesson H."/>
        </authorList>
    </citation>
    <scope>NUCLEOTIDE SEQUENCE</scope>
    <source>
        <strain evidence="11">CBS 958.72</strain>
    </source>
</reference>
<dbReference type="Gene3D" id="3.90.70.10">
    <property type="entry name" value="Cysteine proteinases"/>
    <property type="match status" value="1"/>
</dbReference>
<dbReference type="AlphaFoldDB" id="A0AAE0N7L4"/>
<dbReference type="GO" id="GO:0004843">
    <property type="term" value="F:cysteine-type deubiquitinase activity"/>
    <property type="evidence" value="ECO:0007669"/>
    <property type="project" value="UniProtKB-EC"/>
</dbReference>
<dbReference type="CDD" id="cd02662">
    <property type="entry name" value="Peptidase_C19F"/>
    <property type="match status" value="1"/>
</dbReference>
<gene>
    <name evidence="11" type="ORF">B0T24DRAFT_649526</name>
</gene>
<feature type="compositionally biased region" description="Basic and acidic residues" evidence="8">
    <location>
        <begin position="265"/>
        <end position="281"/>
    </location>
</feature>
<evidence type="ECO:0000256" key="8">
    <source>
        <dbReference type="SAM" id="MobiDB-lite"/>
    </source>
</evidence>
<keyword evidence="9" id="KW-1133">Transmembrane helix</keyword>
<proteinExistence type="inferred from homology"/>
<evidence type="ECO:0000259" key="10">
    <source>
        <dbReference type="PROSITE" id="PS50235"/>
    </source>
</evidence>
<evidence type="ECO:0000256" key="7">
    <source>
        <dbReference type="ARBA" id="ARBA00022807"/>
    </source>
</evidence>
<dbReference type="Proteomes" id="UP001287356">
    <property type="component" value="Unassembled WGS sequence"/>
</dbReference>
<keyword evidence="7" id="KW-0788">Thiol protease</keyword>
<keyword evidence="6 11" id="KW-0378">Hydrolase</keyword>
<keyword evidence="5" id="KW-0833">Ubl conjugation pathway</keyword>
<dbReference type="InterPro" id="IPR028889">
    <property type="entry name" value="USP"/>
</dbReference>
<feature type="region of interest" description="Disordered" evidence="8">
    <location>
        <begin position="261"/>
        <end position="293"/>
    </location>
</feature>
<dbReference type="EMBL" id="JAULSN010000004">
    <property type="protein sequence ID" value="KAK3373706.1"/>
    <property type="molecule type" value="Genomic_DNA"/>
</dbReference>
<name>A0AAE0N7L4_9PEZI</name>
<dbReference type="PANTHER" id="PTHR24006">
    <property type="entry name" value="UBIQUITIN CARBOXYL-TERMINAL HYDROLASE"/>
    <property type="match status" value="1"/>
</dbReference>
<dbReference type="PROSITE" id="PS00973">
    <property type="entry name" value="USP_2"/>
    <property type="match status" value="1"/>
</dbReference>
<dbReference type="PANTHER" id="PTHR24006:SF888">
    <property type="entry name" value="UBIQUITIN CARBOXYL-TERMINAL HYDROLASE 30"/>
    <property type="match status" value="1"/>
</dbReference>
<evidence type="ECO:0000313" key="12">
    <source>
        <dbReference type="Proteomes" id="UP001287356"/>
    </source>
</evidence>
<dbReference type="GO" id="GO:0005829">
    <property type="term" value="C:cytosol"/>
    <property type="evidence" value="ECO:0007669"/>
    <property type="project" value="TreeGrafter"/>
</dbReference>
<evidence type="ECO:0000256" key="4">
    <source>
        <dbReference type="ARBA" id="ARBA00022670"/>
    </source>
</evidence>
<feature type="domain" description="USP" evidence="10">
    <location>
        <begin position="152"/>
        <end position="646"/>
    </location>
</feature>
<feature type="compositionally biased region" description="Acidic residues" evidence="8">
    <location>
        <begin position="594"/>
        <end position="612"/>
    </location>
</feature>
<dbReference type="InterPro" id="IPR038765">
    <property type="entry name" value="Papain-like_cys_pep_sf"/>
</dbReference>
<comment type="catalytic activity">
    <reaction evidence="1">
        <text>Thiol-dependent hydrolysis of ester, thioester, amide, peptide and isopeptide bonds formed by the C-terminal Gly of ubiquitin (a 76-residue protein attached to proteins as an intracellular targeting signal).</text>
        <dbReference type="EC" id="3.4.19.12"/>
    </reaction>
</comment>
<evidence type="ECO:0000313" key="11">
    <source>
        <dbReference type="EMBL" id="KAK3373706.1"/>
    </source>
</evidence>
<dbReference type="GO" id="GO:0006508">
    <property type="term" value="P:proteolysis"/>
    <property type="evidence" value="ECO:0007669"/>
    <property type="project" value="UniProtKB-KW"/>
</dbReference>